<evidence type="ECO:0000256" key="11">
    <source>
        <dbReference type="RuleBase" id="RU363080"/>
    </source>
</evidence>
<reference evidence="12 13" key="1">
    <citation type="journal article" date="2022" name="Nat. Plants">
        <title>Genomes of leafy and leafless Platanthera orchids illuminate the evolution of mycoheterotrophy.</title>
        <authorList>
            <person name="Li M.H."/>
            <person name="Liu K.W."/>
            <person name="Li Z."/>
            <person name="Lu H.C."/>
            <person name="Ye Q.L."/>
            <person name="Zhang D."/>
            <person name="Wang J.Y."/>
            <person name="Li Y.F."/>
            <person name="Zhong Z.M."/>
            <person name="Liu X."/>
            <person name="Yu X."/>
            <person name="Liu D.K."/>
            <person name="Tu X.D."/>
            <person name="Liu B."/>
            <person name="Hao Y."/>
            <person name="Liao X.Y."/>
            <person name="Jiang Y.T."/>
            <person name="Sun W.H."/>
            <person name="Chen J."/>
            <person name="Chen Y.Q."/>
            <person name="Ai Y."/>
            <person name="Zhai J.W."/>
            <person name="Wu S.S."/>
            <person name="Zhou Z."/>
            <person name="Hsiao Y.Y."/>
            <person name="Wu W.L."/>
            <person name="Chen Y.Y."/>
            <person name="Lin Y.F."/>
            <person name="Hsu J.L."/>
            <person name="Li C.Y."/>
            <person name="Wang Z.W."/>
            <person name="Zhao X."/>
            <person name="Zhong W.Y."/>
            <person name="Ma X.K."/>
            <person name="Ma L."/>
            <person name="Huang J."/>
            <person name="Chen G.Z."/>
            <person name="Huang M.Z."/>
            <person name="Huang L."/>
            <person name="Peng D.H."/>
            <person name="Luo Y.B."/>
            <person name="Zou S.Q."/>
            <person name="Chen S.P."/>
            <person name="Lan S."/>
            <person name="Tsai W.C."/>
            <person name="Van de Peer Y."/>
            <person name="Liu Z.J."/>
        </authorList>
    </citation>
    <scope>NUCLEOTIDE SEQUENCE [LARGE SCALE GENOMIC DNA]</scope>
    <source>
        <strain evidence="12">Lor287</strain>
    </source>
</reference>
<keyword evidence="11" id="KW-0793">Thylakoid</keyword>
<evidence type="ECO:0000256" key="6">
    <source>
        <dbReference type="ARBA" id="ARBA00022531"/>
    </source>
</evidence>
<dbReference type="GO" id="GO:0009765">
    <property type="term" value="P:photosynthesis, light harvesting"/>
    <property type="evidence" value="ECO:0007669"/>
    <property type="project" value="InterPro"/>
</dbReference>
<sequence>MDYVSPGSQAEEGTFLGLEAAFQEAPSIMEQPTGTLGGRSLIRSGWRNAHQLKLKEIKNGRLAMVAMLGFFVQAYATHAGPIDNLLYHLSSPWNRTIVQTISGSFS</sequence>
<comment type="caution">
    <text evidence="12">The sequence shown here is derived from an EMBL/GenBank/DDBJ whole genome shotgun (WGS) entry which is preliminary data.</text>
</comment>
<dbReference type="PANTHER" id="PTHR21649">
    <property type="entry name" value="CHLOROPHYLL A/B BINDING PROTEIN"/>
    <property type="match status" value="1"/>
</dbReference>
<dbReference type="AlphaFoldDB" id="A0AAP0BJK4"/>
<comment type="subcellular location">
    <subcellularLocation>
        <location evidence="2 11">Plastid</location>
        <location evidence="2 11">Chloroplast thylakoid membrane</location>
    </subcellularLocation>
</comment>
<organism evidence="12 13">
    <name type="scientific">Platanthera zijinensis</name>
    <dbReference type="NCBI Taxonomy" id="2320716"/>
    <lineage>
        <taxon>Eukaryota</taxon>
        <taxon>Viridiplantae</taxon>
        <taxon>Streptophyta</taxon>
        <taxon>Embryophyta</taxon>
        <taxon>Tracheophyta</taxon>
        <taxon>Spermatophyta</taxon>
        <taxon>Magnoliopsida</taxon>
        <taxon>Liliopsida</taxon>
        <taxon>Asparagales</taxon>
        <taxon>Orchidaceae</taxon>
        <taxon>Orchidoideae</taxon>
        <taxon>Orchideae</taxon>
        <taxon>Orchidinae</taxon>
        <taxon>Platanthera</taxon>
    </lineage>
</organism>
<dbReference type="GO" id="GO:0016168">
    <property type="term" value="F:chlorophyll binding"/>
    <property type="evidence" value="ECO:0007669"/>
    <property type="project" value="UniProtKB-KW"/>
</dbReference>
<evidence type="ECO:0000256" key="4">
    <source>
        <dbReference type="ARBA" id="ARBA00022494"/>
    </source>
</evidence>
<keyword evidence="7 11" id="KW-0934">Plastid</keyword>
<keyword evidence="4 10" id="KW-0148">Chlorophyll</keyword>
<evidence type="ECO:0000256" key="8">
    <source>
        <dbReference type="ARBA" id="ARBA00022946"/>
    </source>
</evidence>
<dbReference type="GO" id="GO:0009522">
    <property type="term" value="C:photosystem I"/>
    <property type="evidence" value="ECO:0007669"/>
    <property type="project" value="UniProtKB-KW"/>
</dbReference>
<dbReference type="GO" id="GO:0009523">
    <property type="term" value="C:photosystem II"/>
    <property type="evidence" value="ECO:0007669"/>
    <property type="project" value="UniProtKB-KW"/>
</dbReference>
<feature type="binding site" evidence="10">
    <location>
        <position position="73"/>
    </location>
    <ligand>
        <name>chlorophyll a</name>
        <dbReference type="ChEBI" id="CHEBI:58416"/>
        <label>1</label>
    </ligand>
</feature>
<dbReference type="EMBL" id="JBBWWQ010000008">
    <property type="protein sequence ID" value="KAK8940833.1"/>
    <property type="molecule type" value="Genomic_DNA"/>
</dbReference>
<dbReference type="InterPro" id="IPR001344">
    <property type="entry name" value="Chloro_AB-bd_pln"/>
</dbReference>
<dbReference type="Gene3D" id="1.10.3460.10">
    <property type="entry name" value="Chlorophyll a/b binding protein domain"/>
    <property type="match status" value="1"/>
</dbReference>
<name>A0AAP0BJK4_9ASPA</name>
<evidence type="ECO:0000313" key="12">
    <source>
        <dbReference type="EMBL" id="KAK8940833.1"/>
    </source>
</evidence>
<comment type="subunit">
    <text evidence="3">The LHC complex consists of chlorophyll a-b binding proteins.</text>
</comment>
<dbReference type="SUPFAM" id="SSF103511">
    <property type="entry name" value="Chlorophyll a-b binding protein"/>
    <property type="match status" value="1"/>
</dbReference>
<feature type="binding site" evidence="10">
    <location>
        <position position="88"/>
    </location>
    <ligand>
        <name>chlorophyll a</name>
        <dbReference type="ChEBI" id="CHEBI:58416"/>
        <label>1</label>
    </ligand>
</feature>
<feature type="binding site" description="axial binding residue" evidence="10">
    <location>
        <position position="61"/>
    </location>
    <ligand>
        <name>chlorophyll b</name>
        <dbReference type="ChEBI" id="CHEBI:61721"/>
        <label>1</label>
    </ligand>
    <ligandPart>
        <name>Mg</name>
        <dbReference type="ChEBI" id="CHEBI:25107"/>
    </ligandPart>
</feature>
<keyword evidence="9 11" id="KW-0157">Chromophore</keyword>
<feature type="binding site" evidence="10">
    <location>
        <position position="56"/>
    </location>
    <ligand>
        <name>chlorophyll a</name>
        <dbReference type="ChEBI" id="CHEBI:58416"/>
        <label>1</label>
    </ligand>
</feature>
<keyword evidence="11" id="KW-0603">Photosystem I</keyword>
<keyword evidence="13" id="KW-1185">Reference proteome</keyword>
<feature type="binding site" evidence="10">
    <location>
        <position position="55"/>
    </location>
    <ligand>
        <name>chlorophyll a</name>
        <dbReference type="ChEBI" id="CHEBI:58416"/>
        <label>1</label>
    </ligand>
</feature>
<dbReference type="Proteomes" id="UP001418222">
    <property type="component" value="Unassembled WGS sequence"/>
</dbReference>
<keyword evidence="5 11" id="KW-0150">Chloroplast</keyword>
<accession>A0AAP0BJK4</accession>
<evidence type="ECO:0000256" key="9">
    <source>
        <dbReference type="ARBA" id="ARBA00022991"/>
    </source>
</evidence>
<dbReference type="GO" id="GO:0009535">
    <property type="term" value="C:chloroplast thylakoid membrane"/>
    <property type="evidence" value="ECO:0007669"/>
    <property type="project" value="UniProtKB-SubCell"/>
</dbReference>
<evidence type="ECO:0000313" key="13">
    <source>
        <dbReference type="Proteomes" id="UP001418222"/>
    </source>
</evidence>
<dbReference type="Pfam" id="PF00504">
    <property type="entry name" value="Chloroa_b-bind"/>
    <property type="match status" value="1"/>
</dbReference>
<protein>
    <recommendedName>
        <fullName evidence="11">Chlorophyll a-b binding protein, chloroplastic</fullName>
    </recommendedName>
</protein>
<comment type="function">
    <text evidence="1 11">The light-harvesting complex (LHC) functions as a light receptor, it captures and delivers excitation energy to photosystems with which it is closely associated.</text>
</comment>
<proteinExistence type="inferred from homology"/>
<evidence type="ECO:0000256" key="2">
    <source>
        <dbReference type="ARBA" id="ARBA00004334"/>
    </source>
</evidence>
<keyword evidence="6 11" id="KW-0602">Photosynthesis</keyword>
<feature type="binding site" evidence="10">
    <location>
        <position position="59"/>
    </location>
    <ligand>
        <name>chlorophyll a</name>
        <dbReference type="ChEBI" id="CHEBI:58416"/>
        <label>1</label>
    </ligand>
</feature>
<evidence type="ECO:0000256" key="1">
    <source>
        <dbReference type="ARBA" id="ARBA00003803"/>
    </source>
</evidence>
<keyword evidence="8" id="KW-0809">Transit peptide</keyword>
<evidence type="ECO:0000256" key="3">
    <source>
        <dbReference type="ARBA" id="ARBA00011769"/>
    </source>
</evidence>
<comment type="similarity">
    <text evidence="11">Belongs to the light-harvesting chlorophyll a/b-binding (LHC) protein family.</text>
</comment>
<dbReference type="InterPro" id="IPR022796">
    <property type="entry name" value="Chloroa_b-bind"/>
</dbReference>
<gene>
    <name evidence="12" type="ORF">KSP39_PZI009986</name>
</gene>
<evidence type="ECO:0000256" key="10">
    <source>
        <dbReference type="PIRSR" id="PIRSR601344-1"/>
    </source>
</evidence>
<keyword evidence="11" id="KW-0604">Photosystem II</keyword>
<evidence type="ECO:0000256" key="5">
    <source>
        <dbReference type="ARBA" id="ARBA00022528"/>
    </source>
</evidence>
<evidence type="ECO:0000256" key="7">
    <source>
        <dbReference type="ARBA" id="ARBA00022640"/>
    </source>
</evidence>